<dbReference type="GeneID" id="37227571"/>
<dbReference type="Proteomes" id="UP000249402">
    <property type="component" value="Unassembled WGS sequence"/>
</dbReference>
<evidence type="ECO:0000313" key="2">
    <source>
        <dbReference type="Proteomes" id="UP000249402"/>
    </source>
</evidence>
<organism evidence="1 2">
    <name type="scientific">Aspergillus ibericus CBS 121593</name>
    <dbReference type="NCBI Taxonomy" id="1448316"/>
    <lineage>
        <taxon>Eukaryota</taxon>
        <taxon>Fungi</taxon>
        <taxon>Dikarya</taxon>
        <taxon>Ascomycota</taxon>
        <taxon>Pezizomycotina</taxon>
        <taxon>Eurotiomycetes</taxon>
        <taxon>Eurotiomycetidae</taxon>
        <taxon>Eurotiales</taxon>
        <taxon>Aspergillaceae</taxon>
        <taxon>Aspergillus</taxon>
        <taxon>Aspergillus subgen. Circumdati</taxon>
    </lineage>
</organism>
<gene>
    <name evidence="1" type="ORF">BO80DRAFT_465286</name>
</gene>
<reference evidence="1 2" key="1">
    <citation type="submission" date="2018-02" db="EMBL/GenBank/DDBJ databases">
        <title>The genomes of Aspergillus section Nigri reveals drivers in fungal speciation.</title>
        <authorList>
            <consortium name="DOE Joint Genome Institute"/>
            <person name="Vesth T.C."/>
            <person name="Nybo J."/>
            <person name="Theobald S."/>
            <person name="Brandl J."/>
            <person name="Frisvad J.C."/>
            <person name="Nielsen K.F."/>
            <person name="Lyhne E.K."/>
            <person name="Kogle M.E."/>
            <person name="Kuo A."/>
            <person name="Riley R."/>
            <person name="Clum A."/>
            <person name="Nolan M."/>
            <person name="Lipzen A."/>
            <person name="Salamov A."/>
            <person name="Henrissat B."/>
            <person name="Wiebenga A."/>
            <person name="De vries R.P."/>
            <person name="Grigoriev I.V."/>
            <person name="Mortensen U.H."/>
            <person name="Andersen M.R."/>
            <person name="Baker S.E."/>
        </authorList>
    </citation>
    <scope>NUCLEOTIDE SEQUENCE [LARGE SCALE GENOMIC DNA]</scope>
    <source>
        <strain evidence="1 2">CBS 121593</strain>
    </source>
</reference>
<dbReference type="VEuPathDB" id="FungiDB:BO80DRAFT_465286"/>
<protein>
    <submittedName>
        <fullName evidence="1">Uncharacterized protein</fullName>
    </submittedName>
</protein>
<proteinExistence type="predicted"/>
<evidence type="ECO:0000313" key="1">
    <source>
        <dbReference type="EMBL" id="RAL00461.1"/>
    </source>
</evidence>
<keyword evidence="2" id="KW-1185">Reference proteome</keyword>
<dbReference type="AlphaFoldDB" id="A0A395GXZ7"/>
<dbReference type="OrthoDB" id="4312664at2759"/>
<dbReference type="EMBL" id="KZ824440">
    <property type="protein sequence ID" value="RAL00461.1"/>
    <property type="molecule type" value="Genomic_DNA"/>
</dbReference>
<dbReference type="RefSeq" id="XP_025574788.1">
    <property type="nucleotide sequence ID" value="XM_025722706.1"/>
</dbReference>
<sequence>MSLIGHVFNKALGKVIPVFIADAGPGFKRLTGANEHLSVQGEANGVKIKGGHAAMDDLQQTVRSLFHHVSFTCSRLRAGDAERWDLPVLFVVRPNMNPTCVIR</sequence>
<accession>A0A395GXZ7</accession>
<name>A0A395GXZ7_9EURO</name>